<dbReference type="SUPFAM" id="SSF52317">
    <property type="entry name" value="Class I glutamine amidotransferase-like"/>
    <property type="match status" value="1"/>
</dbReference>
<dbReference type="CDD" id="cd04084">
    <property type="entry name" value="CBM6_xylanase-like"/>
    <property type="match status" value="1"/>
</dbReference>
<dbReference type="PANTHER" id="PTHR40469:SF2">
    <property type="entry name" value="GALACTOSE-BINDING DOMAIN-LIKE SUPERFAMILY PROTEIN"/>
    <property type="match status" value="1"/>
</dbReference>
<dbReference type="Gene3D" id="2.60.120.260">
    <property type="entry name" value="Galactose-binding domain-like"/>
    <property type="match status" value="1"/>
</dbReference>
<sequence>MLRTPRARVPITAALLTLGLAATGLVGVPAAQAAPSTETMAQRAPVQQVQPAAAADDFAVLVFSKTAGFRHDSIPTGIATIQQLGAEHGFTVDTTEDGAAFTDANLARYQAVIWLSTTGDVLNTDQQAAFERYIQAGGGYAGIHAASDTEYNWAWYGELVGAYFNSHPANQTATVKVEDPAHPSTAHLPERWSRFDEWYNYRTNPRGAVHVLATLDENSYNPGSGAMGHDHPIAWCQDYDGGRAWYTGGGHTHESYAEPNFRTHLLGGIRTAAGSEGADCGASLTASFEKVTLDSNTSNPMELDIAPDGRVFYIERDGRVQIIKPDTGNTVTAIDLDVFTGNEDGLIGIRLDPNFATNNWVYLYYAPNDGIARNLLSRFTVSGDTIDPASEQQVLRVDTQRNTCCHAGGTMVFDSAGNLYLATGDNTNPFSSDAYTPIDERPGRADYDAQRSSGNTNDLRGKVIRIHPEDDGTYTIPEGNLFPPGTEKTRPEIYAMGFRNPFRIGIDLATNVLYVADYGPDANSANPNRGPEGLVEWNIVDRPGNFGWPYCHGANKAYNDYQFPSGPSGAKFDCANLVNDSPNNTGLTNLPPAIAATVDYGYAANPLFPEIGGGGAPMGGPVYRYDADLDSNRKWPAYFDGKALLGEWNQSRMYTMQVTSDGKSLVDINRLLDGMSFIRPMDFEFGPDGALYMIEWGSGFGGNNDNSGVYRIDYIAGDRAPIAVASADPTSGPAPLTVSFSSAGSRDPDGGALTYAWTFGDGDTSDEANPTHTYASAGNYNAQLTVTNPKGRTAVANVPVTVGNTVPTVTIEFPPDGGFFDWGDQVKYTIKVTDPEDGEIDCDDVELQVLLGHDEHAHPLEQHTGCEGVVQTQLAAGHGAEANVFTVLEATYTDKGGSGDANPLTGRALEILQPKRKQAEYYSNTGRLADGVGSGDPGVGKEASGDSAGGGDNIGFIEDGDWWSIEPASLTGIESIRFRVASANSGGRLEVRAGAADGPLVTSVVVPGTGDWQAYTDVTAEVPAEADSNGKLFFVARDPAGGTASLFNVNWIDFLGKGVTDNAPPVVTATATPTTGTAPLTVAFSGTATDPEGDTPLTYEWDFGDGDTADTLNAEHTYAAPGNFTATLTVTDSRGARSYATVPVRVESPNTSCLGARSDNFDGDTLNRDRWSSVVRENQLLSVSDGALRLPTEAGDLYGSRNDATNLVLQPAPTGAWQATTKVTVPVTATYQQAGLIVYGDDDNYAKVDLLYNGSRRVEFLRETAGTPRNDSDDNVAAPEGDTVYLRISSDGTNLTAEMSADGQTYSPVGRSAELAGIENPRIGLFALNGGTDAPVVDAAFDWFQVVPDEPAGPVDPSDDFDGISLDKCRWNAILREDPSAYRVSGGKLYVDVPNGDIYGTNNTDPTNFILQNAPTGDWTMETKIDGSLLDEQYQQAGLIVYGDDDNYLKFDFVVDNQAGQPVSRRIEFRSEIDGSIQDPQPGAENLTSSEWYLRVSRAGDTFTASYSADGTTWTALTELVNAAVGATPKVGVFTLSGNQTASKVASFDYFRFSAEEVPSDTVAPVTTAEVSGTPVDGWHAGPVTVTLSATDADGGSGVARTEYQLGEATEWTTYTDPVQVTGDGEHELRFRSVDEAGNVEETKTVTVKIDTTAPVSTATFAPANDEGWHDGAIPVVLTSTDAGSGVELLEWSLDGGDWTPYTDPVEISGDGLHELLYRATDKLGHVETLKSAVVRIDGTKPTLLVSGIADGQLYGDSQDVRVSWQAVDPTSGIATVVGTLNGRPYASGTLQAMYELPLGLHELTVTATDKAGNATTTSVRFFVTTSFRDMQNLLDRFKVTGRLSNKAYDQLSKRLGNARTAEAAGNDKRAINQLTAFRTLAGDATLVGEAEIRDTLVRDADAMITRLGGTASTAGVKANDGKSVKGAGRLGEDPTRLAPGRRL</sequence>
<feature type="domain" description="PKD" evidence="4">
    <location>
        <begin position="1065"/>
        <end position="1153"/>
    </location>
</feature>
<comment type="caution">
    <text evidence="6">The sequence shown here is derived from an EMBL/GenBank/DDBJ whole genome shotgun (WGS) entry which is preliminary data.</text>
</comment>
<dbReference type="SMART" id="SM00606">
    <property type="entry name" value="CBD_IV"/>
    <property type="match status" value="1"/>
</dbReference>
<feature type="chain" id="PRO_5047479335" description="Glucose/arabinose dehydrogenase" evidence="3">
    <location>
        <begin position="34"/>
        <end position="1944"/>
    </location>
</feature>
<dbReference type="CDD" id="cd00146">
    <property type="entry name" value="PKD"/>
    <property type="match status" value="2"/>
</dbReference>
<dbReference type="Gene3D" id="2.60.40.10">
    <property type="entry name" value="Immunoglobulins"/>
    <property type="match status" value="3"/>
</dbReference>
<dbReference type="Pfam" id="PF06283">
    <property type="entry name" value="ThuA"/>
    <property type="match status" value="1"/>
</dbReference>
<proteinExistence type="predicted"/>
<dbReference type="NCBIfam" id="NF047446">
    <property type="entry name" value="barrel_OmpL47"/>
    <property type="match status" value="2"/>
</dbReference>
<dbReference type="SUPFAM" id="SSF49899">
    <property type="entry name" value="Concanavalin A-like lectins/glucanases"/>
    <property type="match status" value="2"/>
</dbReference>
<dbReference type="Pfam" id="PF03422">
    <property type="entry name" value="CBM_6"/>
    <property type="match status" value="1"/>
</dbReference>
<dbReference type="InterPro" id="IPR012938">
    <property type="entry name" value="Glc/Sorbosone_DH"/>
</dbReference>
<evidence type="ECO:0000256" key="2">
    <source>
        <dbReference type="SAM" id="MobiDB-lite"/>
    </source>
</evidence>
<dbReference type="InterPro" id="IPR005084">
    <property type="entry name" value="CBM6"/>
</dbReference>
<evidence type="ECO:0000259" key="5">
    <source>
        <dbReference type="PROSITE" id="PS51175"/>
    </source>
</evidence>
<dbReference type="InterPro" id="IPR022409">
    <property type="entry name" value="PKD/Chitinase_dom"/>
</dbReference>
<dbReference type="InterPro" id="IPR013783">
    <property type="entry name" value="Ig-like_fold"/>
</dbReference>
<evidence type="ECO:0000259" key="4">
    <source>
        <dbReference type="PROSITE" id="PS50093"/>
    </source>
</evidence>
<dbReference type="InterPro" id="IPR011041">
    <property type="entry name" value="Quinoprot_gluc/sorb_DH_b-prop"/>
</dbReference>
<dbReference type="Gene3D" id="2.60.120.200">
    <property type="match status" value="2"/>
</dbReference>
<name>A0ABQ4IUA3_9ACTN</name>
<feature type="domain" description="CBM6" evidence="5">
    <location>
        <begin position="915"/>
        <end position="1055"/>
    </location>
</feature>
<evidence type="ECO:0000256" key="3">
    <source>
        <dbReference type="SAM" id="SignalP"/>
    </source>
</evidence>
<feature type="domain" description="PKD" evidence="4">
    <location>
        <begin position="721"/>
        <end position="802"/>
    </location>
</feature>
<dbReference type="Gene3D" id="3.30.1920.20">
    <property type="match status" value="1"/>
</dbReference>
<dbReference type="EMBL" id="BOPB01000010">
    <property type="protein sequence ID" value="GIJ21510.1"/>
    <property type="molecule type" value="Genomic_DNA"/>
</dbReference>
<dbReference type="SUPFAM" id="SSF50952">
    <property type="entry name" value="Soluble quinoprotein glucose dehydrogenase"/>
    <property type="match status" value="1"/>
</dbReference>
<dbReference type="SUPFAM" id="SSF49299">
    <property type="entry name" value="PKD domain"/>
    <property type="match status" value="2"/>
</dbReference>
<dbReference type="PROSITE" id="PS51175">
    <property type="entry name" value="CBM6"/>
    <property type="match status" value="1"/>
</dbReference>
<dbReference type="Gene3D" id="2.120.10.30">
    <property type="entry name" value="TolB, C-terminal domain"/>
    <property type="match status" value="1"/>
</dbReference>
<dbReference type="PANTHER" id="PTHR40469">
    <property type="entry name" value="SECRETED GLYCOSYL HYDROLASE"/>
    <property type="match status" value="1"/>
</dbReference>
<dbReference type="InterPro" id="IPR013320">
    <property type="entry name" value="ConA-like_dom_sf"/>
</dbReference>
<dbReference type="InterPro" id="IPR054470">
    <property type="entry name" value="FIMAH_dom"/>
</dbReference>
<protein>
    <recommendedName>
        <fullName evidence="8">Glucose/arabinose dehydrogenase</fullName>
    </recommendedName>
</protein>
<dbReference type="Pfam" id="PF18911">
    <property type="entry name" value="PKD_4"/>
    <property type="match status" value="2"/>
</dbReference>
<keyword evidence="7" id="KW-1185">Reference proteome</keyword>
<evidence type="ECO:0008006" key="8">
    <source>
        <dbReference type="Google" id="ProtNLM"/>
    </source>
</evidence>
<dbReference type="Proteomes" id="UP000643165">
    <property type="component" value="Unassembled WGS sequence"/>
</dbReference>
<dbReference type="SUPFAM" id="SSF49785">
    <property type="entry name" value="Galactose-binding domain-like"/>
    <property type="match status" value="1"/>
</dbReference>
<evidence type="ECO:0000313" key="7">
    <source>
        <dbReference type="Proteomes" id="UP000643165"/>
    </source>
</evidence>
<dbReference type="InterPro" id="IPR000601">
    <property type="entry name" value="PKD_dom"/>
</dbReference>
<dbReference type="Pfam" id="PF17851">
    <property type="entry name" value="GH43_C2"/>
    <property type="match status" value="2"/>
</dbReference>
<dbReference type="InterPro" id="IPR008979">
    <property type="entry name" value="Galactose-bd-like_sf"/>
</dbReference>
<dbReference type="InterPro" id="IPR041542">
    <property type="entry name" value="GH43_C2"/>
</dbReference>
<dbReference type="RefSeq" id="WP_203997197.1">
    <property type="nucleotide sequence ID" value="NZ_BOPB01000010.1"/>
</dbReference>
<feature type="signal peptide" evidence="3">
    <location>
        <begin position="1"/>
        <end position="33"/>
    </location>
</feature>
<accession>A0ABQ4IUA3</accession>
<feature type="region of interest" description="Disordered" evidence="2">
    <location>
        <begin position="927"/>
        <end position="952"/>
    </location>
</feature>
<evidence type="ECO:0000256" key="1">
    <source>
        <dbReference type="ARBA" id="ARBA00022729"/>
    </source>
</evidence>
<dbReference type="InterPro" id="IPR029010">
    <property type="entry name" value="ThuA-like"/>
</dbReference>
<keyword evidence="1 3" id="KW-0732">Signal</keyword>
<dbReference type="InterPro" id="IPR011042">
    <property type="entry name" value="6-blade_b-propeller_TolB-like"/>
</dbReference>
<gene>
    <name evidence="6" type="ORF">Vlu01_21340</name>
</gene>
<evidence type="ECO:0000313" key="6">
    <source>
        <dbReference type="EMBL" id="GIJ21510.1"/>
    </source>
</evidence>
<dbReference type="Gene3D" id="3.40.50.880">
    <property type="match status" value="1"/>
</dbReference>
<dbReference type="Pfam" id="PF07995">
    <property type="entry name" value="GSDH"/>
    <property type="match status" value="1"/>
</dbReference>
<dbReference type="InterPro" id="IPR058094">
    <property type="entry name" value="Ig-like_OmpL47-like"/>
</dbReference>
<dbReference type="SMART" id="SM00089">
    <property type="entry name" value="PKD"/>
    <property type="match status" value="2"/>
</dbReference>
<dbReference type="Pfam" id="PF22888">
    <property type="entry name" value="FIMAH"/>
    <property type="match status" value="1"/>
</dbReference>
<dbReference type="InterPro" id="IPR035986">
    <property type="entry name" value="PKD_dom_sf"/>
</dbReference>
<reference evidence="6 7" key="1">
    <citation type="submission" date="2021-01" db="EMBL/GenBank/DDBJ databases">
        <title>Whole genome shotgun sequence of Verrucosispora lutea NBRC 106530.</title>
        <authorList>
            <person name="Komaki H."/>
            <person name="Tamura T."/>
        </authorList>
    </citation>
    <scope>NUCLEOTIDE SEQUENCE [LARGE SCALE GENOMIC DNA]</scope>
    <source>
        <strain evidence="6 7">NBRC 106530</strain>
    </source>
</reference>
<dbReference type="InterPro" id="IPR006584">
    <property type="entry name" value="Cellulose-bd_IV"/>
</dbReference>
<organism evidence="6 7">
    <name type="scientific">Micromonospora lutea</name>
    <dbReference type="NCBI Taxonomy" id="419825"/>
    <lineage>
        <taxon>Bacteria</taxon>
        <taxon>Bacillati</taxon>
        <taxon>Actinomycetota</taxon>
        <taxon>Actinomycetes</taxon>
        <taxon>Micromonosporales</taxon>
        <taxon>Micromonosporaceae</taxon>
        <taxon>Micromonospora</taxon>
    </lineage>
</organism>
<dbReference type="PROSITE" id="PS50093">
    <property type="entry name" value="PKD"/>
    <property type="match status" value="2"/>
</dbReference>
<feature type="region of interest" description="Disordered" evidence="2">
    <location>
        <begin position="1916"/>
        <end position="1944"/>
    </location>
</feature>
<dbReference type="InterPro" id="IPR029062">
    <property type="entry name" value="Class_I_gatase-like"/>
</dbReference>